<evidence type="ECO:0000256" key="3">
    <source>
        <dbReference type="ARBA" id="ARBA00022801"/>
    </source>
</evidence>
<feature type="domain" description="Peptidase S1" evidence="8">
    <location>
        <begin position="56"/>
        <end position="282"/>
    </location>
</feature>
<reference evidence="9 10" key="1">
    <citation type="submission" date="2023-03" db="EMBL/GenBank/DDBJ databases">
        <title>High recombination rates correlate with genetic variation in Cardiocondyla obscurior ants.</title>
        <authorList>
            <person name="Errbii M."/>
        </authorList>
    </citation>
    <scope>NUCLEOTIDE SEQUENCE [LARGE SCALE GENOMIC DNA]</scope>
    <source>
        <strain evidence="9">Alpha-2009</strain>
        <tissue evidence="9">Whole body</tissue>
    </source>
</reference>
<keyword evidence="7" id="KW-0732">Signal</keyword>
<dbReference type="PRINTS" id="PR00722">
    <property type="entry name" value="CHYMOTRYPSIN"/>
</dbReference>
<dbReference type="EMBL" id="JADYXP020000028">
    <property type="protein sequence ID" value="KAL0099297.1"/>
    <property type="molecule type" value="Genomic_DNA"/>
</dbReference>
<sequence length="284" mass="31385">MKIFLSIAICLIVCRHTQSQYVENAELNDTKLYYAYDKDAVLVDTDNYDDADSNRIAGGKYADIGDFPYMALLYHILDNGIIASLCGGTILSERWVLTASHCVLDSPVRFVVTFGIVDKFDIPLQGVSMMTNEVFVHPKNDIALLHMPQDIPFSTAIKSIKLAYHPESFANVNAIVVGWGKDQMFGGSVRKLKYATLPILSNNECNKYWWRLPVSDEHVCTAAGYGQAACQGDSGGPLVVMQNGQHVQVGIVSYGDGACPGNMPGVFIRVSSFNDWIHQVMKLY</sequence>
<evidence type="ECO:0000256" key="6">
    <source>
        <dbReference type="RuleBase" id="RU363034"/>
    </source>
</evidence>
<dbReference type="InterPro" id="IPR001254">
    <property type="entry name" value="Trypsin_dom"/>
</dbReference>
<dbReference type="GO" id="GO:0006508">
    <property type="term" value="P:proteolysis"/>
    <property type="evidence" value="ECO:0007669"/>
    <property type="project" value="UniProtKB-KW"/>
</dbReference>
<evidence type="ECO:0000256" key="7">
    <source>
        <dbReference type="SAM" id="SignalP"/>
    </source>
</evidence>
<evidence type="ECO:0000313" key="9">
    <source>
        <dbReference type="EMBL" id="KAL0099297.1"/>
    </source>
</evidence>
<keyword evidence="4 6" id="KW-0720">Serine protease</keyword>
<keyword evidence="10" id="KW-1185">Reference proteome</keyword>
<accession>A0AAW2ECA4</accession>
<dbReference type="InterPro" id="IPR009003">
    <property type="entry name" value="Peptidase_S1_PA"/>
</dbReference>
<organism evidence="9 10">
    <name type="scientific">Cardiocondyla obscurior</name>
    <dbReference type="NCBI Taxonomy" id="286306"/>
    <lineage>
        <taxon>Eukaryota</taxon>
        <taxon>Metazoa</taxon>
        <taxon>Ecdysozoa</taxon>
        <taxon>Arthropoda</taxon>
        <taxon>Hexapoda</taxon>
        <taxon>Insecta</taxon>
        <taxon>Pterygota</taxon>
        <taxon>Neoptera</taxon>
        <taxon>Endopterygota</taxon>
        <taxon>Hymenoptera</taxon>
        <taxon>Apocrita</taxon>
        <taxon>Aculeata</taxon>
        <taxon>Formicoidea</taxon>
        <taxon>Formicidae</taxon>
        <taxon>Myrmicinae</taxon>
        <taxon>Cardiocondyla</taxon>
    </lineage>
</organism>
<evidence type="ECO:0000256" key="2">
    <source>
        <dbReference type="ARBA" id="ARBA00022670"/>
    </source>
</evidence>
<feature type="chain" id="PRO_5043576254" description="Peptidase S1 domain-containing protein" evidence="7">
    <location>
        <begin position="20"/>
        <end position="284"/>
    </location>
</feature>
<comment type="caution">
    <text evidence="9">The sequence shown here is derived from an EMBL/GenBank/DDBJ whole genome shotgun (WGS) entry which is preliminary data.</text>
</comment>
<dbReference type="PROSITE" id="PS00135">
    <property type="entry name" value="TRYPSIN_SER"/>
    <property type="match status" value="1"/>
</dbReference>
<keyword evidence="2 6" id="KW-0645">Protease</keyword>
<dbReference type="InterPro" id="IPR001314">
    <property type="entry name" value="Peptidase_S1A"/>
</dbReference>
<evidence type="ECO:0000256" key="5">
    <source>
        <dbReference type="ARBA" id="ARBA00023157"/>
    </source>
</evidence>
<dbReference type="InterPro" id="IPR018114">
    <property type="entry name" value="TRYPSIN_HIS"/>
</dbReference>
<dbReference type="CDD" id="cd00190">
    <property type="entry name" value="Tryp_SPc"/>
    <property type="match status" value="1"/>
</dbReference>
<dbReference type="GO" id="GO:0004252">
    <property type="term" value="F:serine-type endopeptidase activity"/>
    <property type="evidence" value="ECO:0007669"/>
    <property type="project" value="InterPro"/>
</dbReference>
<evidence type="ECO:0000256" key="1">
    <source>
        <dbReference type="ARBA" id="ARBA00004239"/>
    </source>
</evidence>
<dbReference type="SUPFAM" id="SSF50494">
    <property type="entry name" value="Trypsin-like serine proteases"/>
    <property type="match status" value="1"/>
</dbReference>
<keyword evidence="3 6" id="KW-0378">Hydrolase</keyword>
<gene>
    <name evidence="9" type="ORF">PUN28_020101</name>
</gene>
<dbReference type="PANTHER" id="PTHR24260">
    <property type="match status" value="1"/>
</dbReference>
<dbReference type="PROSITE" id="PS50240">
    <property type="entry name" value="TRYPSIN_DOM"/>
    <property type="match status" value="1"/>
</dbReference>
<dbReference type="AlphaFoldDB" id="A0AAW2ECA4"/>
<proteinExistence type="predicted"/>
<dbReference type="InterPro" id="IPR033116">
    <property type="entry name" value="TRYPSIN_SER"/>
</dbReference>
<name>A0AAW2ECA4_9HYME</name>
<dbReference type="Pfam" id="PF00089">
    <property type="entry name" value="Trypsin"/>
    <property type="match status" value="1"/>
</dbReference>
<dbReference type="Proteomes" id="UP001430953">
    <property type="component" value="Unassembled WGS sequence"/>
</dbReference>
<dbReference type="InterPro" id="IPR043504">
    <property type="entry name" value="Peptidase_S1_PA_chymotrypsin"/>
</dbReference>
<dbReference type="GO" id="GO:0005576">
    <property type="term" value="C:extracellular region"/>
    <property type="evidence" value="ECO:0007669"/>
    <property type="project" value="UniProtKB-SubCell"/>
</dbReference>
<dbReference type="FunFam" id="2.40.10.10:FF:000036">
    <property type="entry name" value="Trypsin beta"/>
    <property type="match status" value="1"/>
</dbReference>
<evidence type="ECO:0000259" key="8">
    <source>
        <dbReference type="PROSITE" id="PS50240"/>
    </source>
</evidence>
<keyword evidence="5" id="KW-1015">Disulfide bond</keyword>
<dbReference type="InterPro" id="IPR051333">
    <property type="entry name" value="CLIP_Serine_Protease"/>
</dbReference>
<dbReference type="Gene3D" id="2.40.10.10">
    <property type="entry name" value="Trypsin-like serine proteases"/>
    <property type="match status" value="1"/>
</dbReference>
<comment type="subcellular location">
    <subcellularLocation>
        <location evidence="1">Secreted</location>
        <location evidence="1">Extracellular space</location>
    </subcellularLocation>
</comment>
<dbReference type="SMART" id="SM00020">
    <property type="entry name" value="Tryp_SPc"/>
    <property type="match status" value="1"/>
</dbReference>
<feature type="signal peptide" evidence="7">
    <location>
        <begin position="1"/>
        <end position="19"/>
    </location>
</feature>
<evidence type="ECO:0000313" key="10">
    <source>
        <dbReference type="Proteomes" id="UP001430953"/>
    </source>
</evidence>
<dbReference type="PANTHER" id="PTHR24260:SF136">
    <property type="entry name" value="GH08193P-RELATED"/>
    <property type="match status" value="1"/>
</dbReference>
<protein>
    <recommendedName>
        <fullName evidence="8">Peptidase S1 domain-containing protein</fullName>
    </recommendedName>
</protein>
<evidence type="ECO:0000256" key="4">
    <source>
        <dbReference type="ARBA" id="ARBA00022825"/>
    </source>
</evidence>
<dbReference type="PROSITE" id="PS00134">
    <property type="entry name" value="TRYPSIN_HIS"/>
    <property type="match status" value="1"/>
</dbReference>